<gene>
    <name evidence="1" type="ORF">UT64_C0029G0004</name>
</gene>
<sequence>MNDFHQKLKTITNQYAHDVYRVTKSFPKDELFGVTSQLRRSALSVALNFIEGYARRKGADCKVYRNFLDIAYGSLKESVYLLEFALIENYISEENFKNLNILSDEIGAMLYKLRH</sequence>
<organism evidence="1 2">
    <name type="scientific">Candidatus Falkowbacteria bacterium GW2011_GWF2_39_8</name>
    <dbReference type="NCBI Taxonomy" id="1618642"/>
    <lineage>
        <taxon>Bacteria</taxon>
        <taxon>Candidatus Falkowiibacteriota</taxon>
    </lineage>
</organism>
<keyword evidence="1" id="KW-0689">Ribosomal protein</keyword>
<dbReference type="NCBIfam" id="TIGR02436">
    <property type="entry name" value="four helix bundle protein"/>
    <property type="match status" value="1"/>
</dbReference>
<dbReference type="PANTHER" id="PTHR38471:SF2">
    <property type="entry name" value="FOUR HELIX BUNDLE PROTEIN"/>
    <property type="match status" value="1"/>
</dbReference>
<dbReference type="Proteomes" id="UP000034137">
    <property type="component" value="Unassembled WGS sequence"/>
</dbReference>
<dbReference type="Gene3D" id="1.20.1440.60">
    <property type="entry name" value="23S rRNA-intervening sequence"/>
    <property type="match status" value="1"/>
</dbReference>
<dbReference type="EMBL" id="LBXO01000029">
    <property type="protein sequence ID" value="KKR32560.1"/>
    <property type="molecule type" value="Genomic_DNA"/>
</dbReference>
<dbReference type="CDD" id="cd16377">
    <property type="entry name" value="23S_rRNA_IVP_like"/>
    <property type="match status" value="1"/>
</dbReference>
<proteinExistence type="predicted"/>
<dbReference type="GO" id="GO:0005840">
    <property type="term" value="C:ribosome"/>
    <property type="evidence" value="ECO:0007669"/>
    <property type="project" value="UniProtKB-KW"/>
</dbReference>
<comment type="caution">
    <text evidence="1">The sequence shown here is derived from an EMBL/GenBank/DDBJ whole genome shotgun (WGS) entry which is preliminary data.</text>
</comment>
<dbReference type="InterPro" id="IPR012657">
    <property type="entry name" value="23S_rRNA-intervening_sequence"/>
</dbReference>
<accession>A0A0G0SCU0</accession>
<dbReference type="PANTHER" id="PTHR38471">
    <property type="entry name" value="FOUR HELIX BUNDLE PROTEIN"/>
    <property type="match status" value="1"/>
</dbReference>
<dbReference type="InterPro" id="IPR036583">
    <property type="entry name" value="23S_rRNA_IVS_sf"/>
</dbReference>
<evidence type="ECO:0000313" key="2">
    <source>
        <dbReference type="Proteomes" id="UP000034137"/>
    </source>
</evidence>
<dbReference type="AlphaFoldDB" id="A0A0G0SCU0"/>
<name>A0A0G0SCU0_9BACT</name>
<reference evidence="1 2" key="1">
    <citation type="journal article" date="2015" name="Nature">
        <title>rRNA introns, odd ribosomes, and small enigmatic genomes across a large radiation of phyla.</title>
        <authorList>
            <person name="Brown C.T."/>
            <person name="Hug L.A."/>
            <person name="Thomas B.C."/>
            <person name="Sharon I."/>
            <person name="Castelle C.J."/>
            <person name="Singh A."/>
            <person name="Wilkins M.J."/>
            <person name="Williams K.H."/>
            <person name="Banfield J.F."/>
        </authorList>
    </citation>
    <scope>NUCLEOTIDE SEQUENCE [LARGE SCALE GENOMIC DNA]</scope>
</reference>
<keyword evidence="1" id="KW-0687">Ribonucleoprotein</keyword>
<dbReference type="Pfam" id="PF05635">
    <property type="entry name" value="23S_rRNA_IVP"/>
    <property type="match status" value="1"/>
</dbReference>
<evidence type="ECO:0000313" key="1">
    <source>
        <dbReference type="EMBL" id="KKR32560.1"/>
    </source>
</evidence>
<dbReference type="SUPFAM" id="SSF158446">
    <property type="entry name" value="IVS-encoded protein-like"/>
    <property type="match status" value="1"/>
</dbReference>
<protein>
    <submittedName>
        <fullName evidence="1">S23 ribosomal protein</fullName>
    </submittedName>
</protein>